<protein>
    <submittedName>
        <fullName evidence="1">Uncharacterized protein</fullName>
    </submittedName>
</protein>
<gene>
    <name evidence="1" type="ORF">FGO68_gene9361</name>
</gene>
<proteinExistence type="predicted"/>
<accession>A0A8J8T3Y7</accession>
<comment type="caution">
    <text evidence="1">The sequence shown here is derived from an EMBL/GenBank/DDBJ whole genome shotgun (WGS) entry which is preliminary data.</text>
</comment>
<dbReference type="Proteomes" id="UP000785679">
    <property type="component" value="Unassembled WGS sequence"/>
</dbReference>
<name>A0A8J8T3Y7_HALGN</name>
<dbReference type="AlphaFoldDB" id="A0A8J8T3Y7"/>
<evidence type="ECO:0000313" key="1">
    <source>
        <dbReference type="EMBL" id="TNV80930.1"/>
    </source>
</evidence>
<evidence type="ECO:0000313" key="2">
    <source>
        <dbReference type="Proteomes" id="UP000785679"/>
    </source>
</evidence>
<reference evidence="1" key="1">
    <citation type="submission" date="2019-06" db="EMBL/GenBank/DDBJ databases">
        <authorList>
            <person name="Zheng W."/>
        </authorList>
    </citation>
    <scope>NUCLEOTIDE SEQUENCE</scope>
    <source>
        <strain evidence="1">QDHG01</strain>
    </source>
</reference>
<sequence length="394" mass="47185">MNCINQIDKLSIIIQCDTQQLQFEALDQKFISTKFNIIFNFEDDSDFNCFWDFYKQYSQVFQVQRCQINLNHIKVKLEEYPGQIDQLFTFIWEELQQNITRYILFSRQRYEFENTDILHQYINLLYQTKANIGDNFRILNFDFIFAFDQEYSLSNPLPIENLKISYNICNYSCISMQLLSNYQCIERLKFSIDKNIQVKQSEIQNQCPQQLVIKIIYSYIAWEKMTIDILKCFHQKENLQEFIIQLPLDGFYINNISNLLTIYKFIKNCPLLKKLIIPYSNDPQILVKLTKLVQNSLSIIKYLQLRYSPSLTYGGNDQTQNILFNLFANICKNKHELRQLLIELPSRRISEYRQQYKNLLEQRTLPLDIKIKFPESSNENEIVNTKVTNFNSLR</sequence>
<organism evidence="1 2">
    <name type="scientific">Halteria grandinella</name>
    <dbReference type="NCBI Taxonomy" id="5974"/>
    <lineage>
        <taxon>Eukaryota</taxon>
        <taxon>Sar</taxon>
        <taxon>Alveolata</taxon>
        <taxon>Ciliophora</taxon>
        <taxon>Intramacronucleata</taxon>
        <taxon>Spirotrichea</taxon>
        <taxon>Stichotrichia</taxon>
        <taxon>Sporadotrichida</taxon>
        <taxon>Halteriidae</taxon>
        <taxon>Halteria</taxon>
    </lineage>
</organism>
<dbReference type="EMBL" id="RRYP01006832">
    <property type="protein sequence ID" value="TNV80930.1"/>
    <property type="molecule type" value="Genomic_DNA"/>
</dbReference>
<keyword evidence="2" id="KW-1185">Reference proteome</keyword>